<evidence type="ECO:0000313" key="2">
    <source>
        <dbReference type="EMBL" id="MET3586306.1"/>
    </source>
</evidence>
<evidence type="ECO:0000313" key="3">
    <source>
        <dbReference type="Proteomes" id="UP001549031"/>
    </source>
</evidence>
<dbReference type="EMBL" id="JBEPLJ010000008">
    <property type="protein sequence ID" value="MET3586306.1"/>
    <property type="molecule type" value="Genomic_DNA"/>
</dbReference>
<dbReference type="InterPro" id="IPR050397">
    <property type="entry name" value="Env_Response_Regulators"/>
</dbReference>
<dbReference type="CDD" id="cd00038">
    <property type="entry name" value="CAP_ED"/>
    <property type="match status" value="1"/>
</dbReference>
<dbReference type="PANTHER" id="PTHR24567:SF26">
    <property type="entry name" value="REGULATORY PROTEIN YEIL"/>
    <property type="match status" value="1"/>
</dbReference>
<comment type="caution">
    <text evidence="2">The sequence shown here is derived from an EMBL/GenBank/DDBJ whole genome shotgun (WGS) entry which is preliminary data.</text>
</comment>
<keyword evidence="3" id="KW-1185">Reference proteome</keyword>
<dbReference type="PROSITE" id="PS50042">
    <property type="entry name" value="CNMP_BINDING_3"/>
    <property type="match status" value="1"/>
</dbReference>
<dbReference type="PANTHER" id="PTHR24567">
    <property type="entry name" value="CRP FAMILY TRANSCRIPTIONAL REGULATORY PROTEIN"/>
    <property type="match status" value="1"/>
</dbReference>
<evidence type="ECO:0000259" key="1">
    <source>
        <dbReference type="PROSITE" id="PS50042"/>
    </source>
</evidence>
<sequence length="158" mass="17333">MSGWLKSAVFPASLEKEARALLEGIRPVQMRRGTVLFRPIDRSQAFIVVLSGRVDVYLTGRTGREMLLYSVPPGETCGQTTLGVFADAAYTSEAIAESNLVITMVPESAFEKLLAGSAAFRAFVFMALAARLKEMMNLLEQVAFTGIEERLARALLDR</sequence>
<dbReference type="InterPro" id="IPR018490">
    <property type="entry name" value="cNMP-bd_dom_sf"/>
</dbReference>
<name>A0ABV2H712_9HYPH</name>
<dbReference type="Gene3D" id="2.60.120.10">
    <property type="entry name" value="Jelly Rolls"/>
    <property type="match status" value="1"/>
</dbReference>
<dbReference type="SUPFAM" id="SSF51206">
    <property type="entry name" value="cAMP-binding domain-like"/>
    <property type="match status" value="1"/>
</dbReference>
<dbReference type="RefSeq" id="WP_247244079.1">
    <property type="nucleotide sequence ID" value="NZ_JALJRA010000008.1"/>
</dbReference>
<dbReference type="InterPro" id="IPR014710">
    <property type="entry name" value="RmlC-like_jellyroll"/>
</dbReference>
<feature type="domain" description="Cyclic nucleotide-binding" evidence="1">
    <location>
        <begin position="9"/>
        <end position="131"/>
    </location>
</feature>
<reference evidence="2 3" key="1">
    <citation type="submission" date="2024-06" db="EMBL/GenBank/DDBJ databases">
        <title>Genomic Encyclopedia of Type Strains, Phase IV (KMG-IV): sequencing the most valuable type-strain genomes for metagenomic binning, comparative biology and taxonomic classification.</title>
        <authorList>
            <person name="Goeker M."/>
        </authorList>
    </citation>
    <scope>NUCLEOTIDE SEQUENCE [LARGE SCALE GENOMIC DNA]</scope>
    <source>
        <strain evidence="2 3">DSM 105042</strain>
    </source>
</reference>
<protein>
    <submittedName>
        <fullName evidence="2">CRP/FNR family transcriptional regulator</fullName>
    </submittedName>
</protein>
<proteinExistence type="predicted"/>
<accession>A0ABV2H712</accession>
<gene>
    <name evidence="2" type="ORF">ABID21_002423</name>
</gene>
<dbReference type="Pfam" id="PF00027">
    <property type="entry name" value="cNMP_binding"/>
    <property type="match status" value="1"/>
</dbReference>
<organism evidence="2 3">
    <name type="scientific">Pseudorhizobium tarimense</name>
    <dbReference type="NCBI Taxonomy" id="1079109"/>
    <lineage>
        <taxon>Bacteria</taxon>
        <taxon>Pseudomonadati</taxon>
        <taxon>Pseudomonadota</taxon>
        <taxon>Alphaproteobacteria</taxon>
        <taxon>Hyphomicrobiales</taxon>
        <taxon>Rhizobiaceae</taxon>
        <taxon>Rhizobium/Agrobacterium group</taxon>
        <taxon>Pseudorhizobium</taxon>
    </lineage>
</organism>
<dbReference type="InterPro" id="IPR000595">
    <property type="entry name" value="cNMP-bd_dom"/>
</dbReference>
<dbReference type="Proteomes" id="UP001549031">
    <property type="component" value="Unassembled WGS sequence"/>
</dbReference>